<proteinExistence type="predicted"/>
<dbReference type="SUPFAM" id="SSF55073">
    <property type="entry name" value="Nucleotide cyclase"/>
    <property type="match status" value="1"/>
</dbReference>
<dbReference type="SMART" id="SM01080">
    <property type="entry name" value="CHASE2"/>
    <property type="match status" value="1"/>
</dbReference>
<organism evidence="3">
    <name type="scientific">Thiothrix fructosivorans</name>
    <dbReference type="NCBI Taxonomy" id="111770"/>
    <lineage>
        <taxon>Bacteria</taxon>
        <taxon>Pseudomonadati</taxon>
        <taxon>Pseudomonadota</taxon>
        <taxon>Gammaproteobacteria</taxon>
        <taxon>Thiotrichales</taxon>
        <taxon>Thiotrichaceae</taxon>
        <taxon>Thiothrix</taxon>
    </lineage>
</organism>
<feature type="domain" description="Guanylate cyclase" evidence="2">
    <location>
        <begin position="452"/>
        <end position="584"/>
    </location>
</feature>
<dbReference type="SMART" id="SM00044">
    <property type="entry name" value="CYCc"/>
    <property type="match status" value="1"/>
</dbReference>
<dbReference type="PROSITE" id="PS50125">
    <property type="entry name" value="GUANYLATE_CYCLASE_2"/>
    <property type="match status" value="1"/>
</dbReference>
<evidence type="ECO:0000313" key="3">
    <source>
        <dbReference type="EMBL" id="QTX09176.1"/>
    </source>
</evidence>
<dbReference type="Gene3D" id="3.30.70.1230">
    <property type="entry name" value="Nucleotide cyclase"/>
    <property type="match status" value="1"/>
</dbReference>
<feature type="transmembrane region" description="Helical" evidence="1">
    <location>
        <begin position="360"/>
        <end position="380"/>
    </location>
</feature>
<dbReference type="InterPro" id="IPR007890">
    <property type="entry name" value="CHASE2"/>
</dbReference>
<dbReference type="CDD" id="cd07302">
    <property type="entry name" value="CHD"/>
    <property type="match status" value="1"/>
</dbReference>
<dbReference type="GO" id="GO:0009190">
    <property type="term" value="P:cyclic nucleotide biosynthetic process"/>
    <property type="evidence" value="ECO:0007669"/>
    <property type="project" value="InterPro"/>
</dbReference>
<evidence type="ECO:0000259" key="2">
    <source>
        <dbReference type="PROSITE" id="PS50125"/>
    </source>
</evidence>
<keyword evidence="1" id="KW-1133">Transmembrane helix</keyword>
<dbReference type="InterPro" id="IPR001054">
    <property type="entry name" value="A/G_cyclase"/>
</dbReference>
<dbReference type="AlphaFoldDB" id="A0A8B0SCV2"/>
<gene>
    <name evidence="3" type="ORF">J1836_011005</name>
</gene>
<feature type="transmembrane region" description="Helical" evidence="1">
    <location>
        <begin position="336"/>
        <end position="353"/>
    </location>
</feature>
<protein>
    <submittedName>
        <fullName evidence="3">Adenylate/guanylate cyclase domain-containing protein</fullName>
    </submittedName>
</protein>
<dbReference type="InterPro" id="IPR050697">
    <property type="entry name" value="Adenylyl/Guanylyl_Cyclase_3/4"/>
</dbReference>
<dbReference type="GO" id="GO:0035556">
    <property type="term" value="P:intracellular signal transduction"/>
    <property type="evidence" value="ECO:0007669"/>
    <property type="project" value="InterPro"/>
</dbReference>
<dbReference type="PANTHER" id="PTHR43081">
    <property type="entry name" value="ADENYLATE CYCLASE, TERMINAL-DIFFERENTIATION SPECIFIC-RELATED"/>
    <property type="match status" value="1"/>
</dbReference>
<dbReference type="Pfam" id="PF00211">
    <property type="entry name" value="Guanylate_cyc"/>
    <property type="match status" value="1"/>
</dbReference>
<dbReference type="PANTHER" id="PTHR43081:SF1">
    <property type="entry name" value="ADENYLATE CYCLASE, TERMINAL-DIFFERENTIATION SPECIFIC"/>
    <property type="match status" value="1"/>
</dbReference>
<feature type="transmembrane region" description="Helical" evidence="1">
    <location>
        <begin position="392"/>
        <end position="411"/>
    </location>
</feature>
<dbReference type="EMBL" id="CP072748">
    <property type="protein sequence ID" value="QTX09176.1"/>
    <property type="molecule type" value="Genomic_DNA"/>
</dbReference>
<dbReference type="Pfam" id="PF05226">
    <property type="entry name" value="CHASE2"/>
    <property type="match status" value="1"/>
</dbReference>
<dbReference type="RefSeq" id="WP_207252069.1">
    <property type="nucleotide sequence ID" value="NZ_JAFMPM010000008.1"/>
</dbReference>
<evidence type="ECO:0000256" key="1">
    <source>
        <dbReference type="SAM" id="Phobius"/>
    </source>
</evidence>
<dbReference type="InterPro" id="IPR029787">
    <property type="entry name" value="Nucleotide_cyclase"/>
</dbReference>
<dbReference type="GO" id="GO:0004016">
    <property type="term" value="F:adenylate cyclase activity"/>
    <property type="evidence" value="ECO:0007669"/>
    <property type="project" value="UniProtKB-ARBA"/>
</dbReference>
<keyword evidence="1" id="KW-0472">Membrane</keyword>
<reference evidence="3" key="1">
    <citation type="submission" date="2021-04" db="EMBL/GenBank/DDBJ databases">
        <title>Complete Genome and methylome analysis of Thiothrix fructosivorans ATCC 49748.</title>
        <authorList>
            <person name="Fomenkov A."/>
            <person name="Sun L."/>
            <person name="Vincze T."/>
            <person name="Grabovich M.Y."/>
            <person name="Roberts R.J."/>
        </authorList>
    </citation>
    <scope>NUCLEOTIDE SEQUENCE</scope>
    <source>
        <strain evidence="3">ATCC 49748</strain>
    </source>
</reference>
<name>A0A8B0SCV2_9GAMM</name>
<sequence>MLVLGAYVVVPPALRPTMLTHLEYLAYDWRMQLASPSLTTNPLIAVIDIDNESLEKVGRWPWSREKFAELVTNLKQHHEVIGMGLDVLFVDEACQGTQADQTLSDALSENLPVMAVSFQVGDDEALLRSGELGKGVTLSWANGIPPRSPWWGQAYGYVGNLGGFLSPNVTTGHISPQRDLDGKVRRLKPIYQWGQAYYDTLALAVMRQAQGVNDVEWDGQLAHWLDSPHLRIKGAEGQALLSIPISKDGDVLIPYSNDKTNSAYERISAYRILEKDPSVDLWGKFVLIGSSATGQADVVASPLRSGLPGVEVHAAMLAAMLDQQNIAFKVQPANEPWLQLALLFIILVILWLARWSGVWLVLVVGPVLLVTWGVSNYLLWTQFQLAVEVLPPVLLIIMVMAYLVIGDLLDINARHQHVRKMFGYYLPAPVVQRLANDRSGVDWLKAERKDMTVLFADIQGFTTMADTMSPEAVASITWELFSGLTEVIHQHGGTVDKYMGDAVMAFWGAPLHDNDHALHAVEAAKMMQLAVQRMNQAIFAEKNIQIRLGIGINTGSMLVGNLGSAQRHAYTVMGAVVNTASAVQQLTRAYDCDILVGEETAQRLLPEMVVDLGAADSKKLLHKINIYAVR</sequence>
<keyword evidence="1" id="KW-0812">Transmembrane</keyword>
<accession>A0A8B0SCV2</accession>